<accession>A0A1T4RT53</accession>
<name>A0A1T4RT53_9BACT</name>
<feature type="domain" description="DUF3347" evidence="1">
    <location>
        <begin position="49"/>
        <end position="138"/>
    </location>
</feature>
<dbReference type="EMBL" id="FUWH01000014">
    <property type="protein sequence ID" value="SKA19160.1"/>
    <property type="molecule type" value="Genomic_DNA"/>
</dbReference>
<keyword evidence="3" id="KW-1185">Reference proteome</keyword>
<reference evidence="2 3" key="1">
    <citation type="submission" date="2017-02" db="EMBL/GenBank/DDBJ databases">
        <authorList>
            <person name="Peterson S.W."/>
        </authorList>
    </citation>
    <scope>NUCLEOTIDE SEQUENCE [LARGE SCALE GENOMIC DNA]</scope>
    <source>
        <strain evidence="2 3">DSM 22335</strain>
    </source>
</reference>
<dbReference type="AlphaFoldDB" id="A0A1T4RT53"/>
<organism evidence="2 3">
    <name type="scientific">Sediminibacterium ginsengisoli</name>
    <dbReference type="NCBI Taxonomy" id="413434"/>
    <lineage>
        <taxon>Bacteria</taxon>
        <taxon>Pseudomonadati</taxon>
        <taxon>Bacteroidota</taxon>
        <taxon>Chitinophagia</taxon>
        <taxon>Chitinophagales</taxon>
        <taxon>Chitinophagaceae</taxon>
        <taxon>Sediminibacterium</taxon>
    </lineage>
</organism>
<gene>
    <name evidence="2" type="ORF">SAMN04488132_11470</name>
</gene>
<evidence type="ECO:0000313" key="3">
    <source>
        <dbReference type="Proteomes" id="UP000190888"/>
    </source>
</evidence>
<dbReference type="OrthoDB" id="5513217at2"/>
<proteinExistence type="predicted"/>
<dbReference type="RefSeq" id="WP_078832783.1">
    <property type="nucleotide sequence ID" value="NZ_FUWH01000014.1"/>
</dbReference>
<dbReference type="STRING" id="413434.SAMN04488132_11470"/>
<protein>
    <recommendedName>
        <fullName evidence="1">DUF3347 domain-containing protein</fullName>
    </recommendedName>
</protein>
<sequence>MKKIIYCASLALLAACGGGDKETKKEDVPQQPLAKSANSEVFNESFGKVLGSYYMLKDNFITENGEHILSAAKSLQGAVDSLKLDELKADSTVVLTAGNYAQGISAELKGLAGEKNIEEQRKAFQMVSDQLYDLIRTVRYDRAVIYHEFCPMAFNDQGAHWLSYSSDIQNPYLPKKMLSCGEVRDSIDFRPKQ</sequence>
<dbReference type="Pfam" id="PF11827">
    <property type="entry name" value="DUF3347"/>
    <property type="match status" value="1"/>
</dbReference>
<dbReference type="InterPro" id="IPR021782">
    <property type="entry name" value="DUF3347"/>
</dbReference>
<dbReference type="PROSITE" id="PS51257">
    <property type="entry name" value="PROKAR_LIPOPROTEIN"/>
    <property type="match status" value="1"/>
</dbReference>
<evidence type="ECO:0000313" key="2">
    <source>
        <dbReference type="EMBL" id="SKA19160.1"/>
    </source>
</evidence>
<evidence type="ECO:0000259" key="1">
    <source>
        <dbReference type="Pfam" id="PF11827"/>
    </source>
</evidence>
<dbReference type="Proteomes" id="UP000190888">
    <property type="component" value="Unassembled WGS sequence"/>
</dbReference>